<dbReference type="EMBL" id="LAZR01065231">
    <property type="protein sequence ID" value="KKK55967.1"/>
    <property type="molecule type" value="Genomic_DNA"/>
</dbReference>
<gene>
    <name evidence="1" type="ORF">LCGC14_3069260</name>
</gene>
<comment type="caution">
    <text evidence="1">The sequence shown here is derived from an EMBL/GenBank/DDBJ whole genome shotgun (WGS) entry which is preliminary data.</text>
</comment>
<name>A0A0F8WGK6_9ZZZZ</name>
<sequence>MLEILFLHKLWENKMSKPKIREQYKKYKKAVDAMYAAQRHYGNMPTRIGEAKKDD</sequence>
<reference evidence="1" key="1">
    <citation type="journal article" date="2015" name="Nature">
        <title>Complex archaea that bridge the gap between prokaryotes and eukaryotes.</title>
        <authorList>
            <person name="Spang A."/>
            <person name="Saw J.H."/>
            <person name="Jorgensen S.L."/>
            <person name="Zaremba-Niedzwiedzka K."/>
            <person name="Martijn J."/>
            <person name="Lind A.E."/>
            <person name="van Eijk R."/>
            <person name="Schleper C."/>
            <person name="Guy L."/>
            <person name="Ettema T.J."/>
        </authorList>
    </citation>
    <scope>NUCLEOTIDE SEQUENCE</scope>
</reference>
<accession>A0A0F8WGK6</accession>
<proteinExistence type="predicted"/>
<organism evidence="1">
    <name type="scientific">marine sediment metagenome</name>
    <dbReference type="NCBI Taxonomy" id="412755"/>
    <lineage>
        <taxon>unclassified sequences</taxon>
        <taxon>metagenomes</taxon>
        <taxon>ecological metagenomes</taxon>
    </lineage>
</organism>
<protein>
    <submittedName>
        <fullName evidence="1">Uncharacterized protein</fullName>
    </submittedName>
</protein>
<dbReference type="AlphaFoldDB" id="A0A0F8WGK6"/>
<evidence type="ECO:0000313" key="1">
    <source>
        <dbReference type="EMBL" id="KKK55967.1"/>
    </source>
</evidence>